<feature type="region of interest" description="Disordered" evidence="1">
    <location>
        <begin position="142"/>
        <end position="231"/>
    </location>
</feature>
<proteinExistence type="predicted"/>
<evidence type="ECO:0000256" key="1">
    <source>
        <dbReference type="SAM" id="MobiDB-lite"/>
    </source>
</evidence>
<dbReference type="STRING" id="2025994.A0A2T3A4C3"/>
<feature type="compositionally biased region" description="Polar residues" evidence="1">
    <location>
        <begin position="190"/>
        <end position="200"/>
    </location>
</feature>
<dbReference type="AlphaFoldDB" id="A0A2T3A4C3"/>
<accession>A0A2T3A4C3</accession>
<name>A0A2T3A4C3_9PEZI</name>
<feature type="region of interest" description="Disordered" evidence="1">
    <location>
        <begin position="270"/>
        <end position="291"/>
    </location>
</feature>
<organism evidence="2 3">
    <name type="scientific">Coniella lustricola</name>
    <dbReference type="NCBI Taxonomy" id="2025994"/>
    <lineage>
        <taxon>Eukaryota</taxon>
        <taxon>Fungi</taxon>
        <taxon>Dikarya</taxon>
        <taxon>Ascomycota</taxon>
        <taxon>Pezizomycotina</taxon>
        <taxon>Sordariomycetes</taxon>
        <taxon>Sordariomycetidae</taxon>
        <taxon>Diaporthales</taxon>
        <taxon>Schizoparmaceae</taxon>
        <taxon>Coniella</taxon>
    </lineage>
</organism>
<feature type="region of interest" description="Disordered" evidence="1">
    <location>
        <begin position="724"/>
        <end position="746"/>
    </location>
</feature>
<keyword evidence="3" id="KW-1185">Reference proteome</keyword>
<evidence type="ECO:0000313" key="2">
    <source>
        <dbReference type="EMBL" id="PSR82555.1"/>
    </source>
</evidence>
<feature type="compositionally biased region" description="Polar residues" evidence="1">
    <location>
        <begin position="724"/>
        <end position="734"/>
    </location>
</feature>
<dbReference type="OrthoDB" id="3946750at2759"/>
<evidence type="ECO:0000313" key="3">
    <source>
        <dbReference type="Proteomes" id="UP000241462"/>
    </source>
</evidence>
<sequence length="874" mass="96904">MLTTASQAIPRARALRSRTLTNTRALDSAGLSRCQQVRGFRFSLWNVLTDEFRRDAYQQRKRDLEREYVKKYGQRFPWAKPTFYQISQETTGHVHLRYKGSSCSSGDLKKQQSPPNPEGLRPGQNIEDVERGAMDNLVFGHKSESQPAARSRESDKASAAESSTQVPYSGPVEPEDFIIDPITNRKVFKSPNSFTNTNGSIPVKTKKNKNARNRTEEPSASHISDGEDPLHVDLLKDSPLESANFGKIDNGHRVSQQEQLKAAIEKVHSQFGDLGPPSPETPSSLSDNAHKALSKWTHKSVLRQIRAGIKEGLKSHDDLYKKSPLTSDTSSMPLVRPRKEASYSQAHIPSETFGEPSGCTVSSPPPDKSFQSRSHFERLEPVDFPPSTVKDLRIKYGQNNLKQYTVTRKIEATTKMPSAEMQNLRRQGGPGPLNTKKQIEHSSARPLQDRDGEAPTEHENFKRTSLFKRAEEKQSNYREMLDSLMEQHVRLSDAADLEASRAVKMASAKVQQSTAQPKMTGNYVRDFPEEFEKSWTETLATIPQINENGEYEGYLPSEKMDGGLEGGFGQPKFTRIQPALDRHSTKAPRTESTFESLKDDESKASPHSEHPALVEQSSNPAASMEARATPMKEPTKPSANTGFQSTDYSKLYKILAYDPTMQKVNVAETTSLVADFASALSPADALLRLSHPTKFFPHFAALEAEGFEIVSGSGDVLVFRKVRPSSSNQTGENFSESKPDRASFPALERRSATTTINPIDMTGRNKAMSPASANFASPTGYVAYENLPENEVSNLPPPPPPPRVKYNINVRREEPVYSGPKEQTGDQQKRKKRPGVIKRMLLGGAWVAGISYGLGVLTEYFTTGGVDGKGPSGF</sequence>
<reference evidence="2 3" key="1">
    <citation type="journal article" date="2018" name="Mycol. Prog.">
        <title>Coniella lustricola, a new species from submerged detritus.</title>
        <authorList>
            <person name="Raudabaugh D.B."/>
            <person name="Iturriaga T."/>
            <person name="Carver A."/>
            <person name="Mondo S."/>
            <person name="Pangilinan J."/>
            <person name="Lipzen A."/>
            <person name="He G."/>
            <person name="Amirebrahimi M."/>
            <person name="Grigoriev I.V."/>
            <person name="Miller A.N."/>
        </authorList>
    </citation>
    <scope>NUCLEOTIDE SEQUENCE [LARGE SCALE GENOMIC DNA]</scope>
    <source>
        <strain evidence="2 3">B22-T-1</strain>
    </source>
</reference>
<protein>
    <submittedName>
        <fullName evidence="2">Uncharacterized protein</fullName>
    </submittedName>
</protein>
<feature type="region of interest" description="Disordered" evidence="1">
    <location>
        <begin position="577"/>
        <end position="643"/>
    </location>
</feature>
<feature type="compositionally biased region" description="Basic and acidic residues" evidence="1">
    <location>
        <begin position="596"/>
        <end position="612"/>
    </location>
</feature>
<feature type="region of interest" description="Disordered" evidence="1">
    <location>
        <begin position="97"/>
        <end position="126"/>
    </location>
</feature>
<feature type="compositionally biased region" description="Basic and acidic residues" evidence="1">
    <location>
        <begin position="213"/>
        <end position="231"/>
    </location>
</feature>
<feature type="region of interest" description="Disordered" evidence="1">
    <location>
        <begin position="349"/>
        <end position="372"/>
    </location>
</feature>
<feature type="compositionally biased region" description="Basic and acidic residues" evidence="1">
    <location>
        <begin position="735"/>
        <end position="746"/>
    </location>
</feature>
<feature type="region of interest" description="Disordered" evidence="1">
    <location>
        <begin position="418"/>
        <end position="468"/>
    </location>
</feature>
<gene>
    <name evidence="2" type="ORF">BD289DRAFT_12757</name>
</gene>
<feature type="region of interest" description="Disordered" evidence="1">
    <location>
        <begin position="811"/>
        <end position="833"/>
    </location>
</feature>
<feature type="compositionally biased region" description="Basic and acidic residues" evidence="1">
    <location>
        <begin position="437"/>
        <end position="468"/>
    </location>
</feature>
<dbReference type="Proteomes" id="UP000241462">
    <property type="component" value="Unassembled WGS sequence"/>
</dbReference>
<dbReference type="EMBL" id="KZ678475">
    <property type="protein sequence ID" value="PSR82555.1"/>
    <property type="molecule type" value="Genomic_DNA"/>
</dbReference>
<dbReference type="InParanoid" id="A0A2T3A4C3"/>